<comment type="catalytic activity">
    <reaction evidence="8">
        <text>L-threonyl-[protein] + ATP = O-phospho-L-threonyl-[protein] + ADP + H(+)</text>
        <dbReference type="Rhea" id="RHEA:46608"/>
        <dbReference type="Rhea" id="RHEA-COMP:11060"/>
        <dbReference type="Rhea" id="RHEA-COMP:11605"/>
        <dbReference type="ChEBI" id="CHEBI:15378"/>
        <dbReference type="ChEBI" id="CHEBI:30013"/>
        <dbReference type="ChEBI" id="CHEBI:30616"/>
        <dbReference type="ChEBI" id="CHEBI:61977"/>
        <dbReference type="ChEBI" id="CHEBI:456216"/>
        <dbReference type="EC" id="2.7.11.1"/>
    </reaction>
</comment>
<name>A0A6A5Z9F1_9PLEO</name>
<keyword evidence="3" id="KW-0808">Transferase</keyword>
<evidence type="ECO:0000256" key="7">
    <source>
        <dbReference type="ARBA" id="ARBA00037982"/>
    </source>
</evidence>
<dbReference type="GO" id="GO:0005737">
    <property type="term" value="C:cytoplasm"/>
    <property type="evidence" value="ECO:0007669"/>
    <property type="project" value="TreeGrafter"/>
</dbReference>
<dbReference type="Gene3D" id="3.30.200.20">
    <property type="entry name" value="Phosphorylase Kinase, domain 1"/>
    <property type="match status" value="1"/>
</dbReference>
<dbReference type="SUPFAM" id="SSF56112">
    <property type="entry name" value="Protein kinase-like (PK-like)"/>
    <property type="match status" value="1"/>
</dbReference>
<feature type="domain" description="Protein kinase" evidence="12">
    <location>
        <begin position="164"/>
        <end position="483"/>
    </location>
</feature>
<dbReference type="FunFam" id="3.30.200.20:FF:000306">
    <property type="entry name" value="IKS protein kinase"/>
    <property type="match status" value="1"/>
</dbReference>
<dbReference type="SMART" id="SM00220">
    <property type="entry name" value="S_TKc"/>
    <property type="match status" value="1"/>
</dbReference>
<gene>
    <name evidence="13" type="ORF">BDV96DRAFT_573423</name>
</gene>
<evidence type="ECO:0000256" key="6">
    <source>
        <dbReference type="ARBA" id="ARBA00022840"/>
    </source>
</evidence>
<dbReference type="PANTHER" id="PTHR11042:SF138">
    <property type="entry name" value="SERINE_THREONINE-PROTEIN KINASE IKS1-RELATED"/>
    <property type="match status" value="1"/>
</dbReference>
<keyword evidence="11" id="KW-0812">Transmembrane</keyword>
<evidence type="ECO:0000259" key="12">
    <source>
        <dbReference type="PROSITE" id="PS50011"/>
    </source>
</evidence>
<dbReference type="InterPro" id="IPR000719">
    <property type="entry name" value="Prot_kinase_dom"/>
</dbReference>
<comment type="similarity">
    <text evidence="7">Belongs to the protein kinase superfamily. Ser/Thr protein kinase family. GCN2 subfamily.</text>
</comment>
<dbReference type="EMBL" id="ML977321">
    <property type="protein sequence ID" value="KAF2116149.1"/>
    <property type="molecule type" value="Genomic_DNA"/>
</dbReference>
<feature type="compositionally biased region" description="Basic residues" evidence="10">
    <location>
        <begin position="516"/>
        <end position="530"/>
    </location>
</feature>
<evidence type="ECO:0000256" key="1">
    <source>
        <dbReference type="ARBA" id="ARBA00012513"/>
    </source>
</evidence>
<dbReference type="PROSITE" id="PS50011">
    <property type="entry name" value="PROTEIN_KINASE_DOM"/>
    <property type="match status" value="1"/>
</dbReference>
<accession>A0A6A5Z9F1</accession>
<evidence type="ECO:0000256" key="9">
    <source>
        <dbReference type="ARBA" id="ARBA00048679"/>
    </source>
</evidence>
<feature type="transmembrane region" description="Helical" evidence="11">
    <location>
        <begin position="607"/>
        <end position="625"/>
    </location>
</feature>
<keyword evidence="14" id="KW-1185">Reference proteome</keyword>
<dbReference type="GO" id="GO:0004674">
    <property type="term" value="F:protein serine/threonine kinase activity"/>
    <property type="evidence" value="ECO:0007669"/>
    <property type="project" value="UniProtKB-KW"/>
</dbReference>
<dbReference type="AlphaFoldDB" id="A0A6A5Z9F1"/>
<feature type="region of interest" description="Disordered" evidence="10">
    <location>
        <begin position="495"/>
        <end position="588"/>
    </location>
</feature>
<evidence type="ECO:0000313" key="14">
    <source>
        <dbReference type="Proteomes" id="UP000799770"/>
    </source>
</evidence>
<reference evidence="13" key="1">
    <citation type="journal article" date="2020" name="Stud. Mycol.">
        <title>101 Dothideomycetes genomes: a test case for predicting lifestyles and emergence of pathogens.</title>
        <authorList>
            <person name="Haridas S."/>
            <person name="Albert R."/>
            <person name="Binder M."/>
            <person name="Bloem J."/>
            <person name="Labutti K."/>
            <person name="Salamov A."/>
            <person name="Andreopoulos B."/>
            <person name="Baker S."/>
            <person name="Barry K."/>
            <person name="Bills G."/>
            <person name="Bluhm B."/>
            <person name="Cannon C."/>
            <person name="Castanera R."/>
            <person name="Culley D."/>
            <person name="Daum C."/>
            <person name="Ezra D."/>
            <person name="Gonzalez J."/>
            <person name="Henrissat B."/>
            <person name="Kuo A."/>
            <person name="Liang C."/>
            <person name="Lipzen A."/>
            <person name="Lutzoni F."/>
            <person name="Magnuson J."/>
            <person name="Mondo S."/>
            <person name="Nolan M."/>
            <person name="Ohm R."/>
            <person name="Pangilinan J."/>
            <person name="Park H.-J."/>
            <person name="Ramirez L."/>
            <person name="Alfaro M."/>
            <person name="Sun H."/>
            <person name="Tritt A."/>
            <person name="Yoshinaga Y."/>
            <person name="Zwiers L.-H."/>
            <person name="Turgeon B."/>
            <person name="Goodwin S."/>
            <person name="Spatafora J."/>
            <person name="Crous P."/>
            <person name="Grigoriev I."/>
        </authorList>
    </citation>
    <scope>NUCLEOTIDE SEQUENCE</scope>
    <source>
        <strain evidence="13">CBS 627.86</strain>
    </source>
</reference>
<feature type="transmembrane region" description="Helical" evidence="11">
    <location>
        <begin position="662"/>
        <end position="684"/>
    </location>
</feature>
<dbReference type="GO" id="GO:0005524">
    <property type="term" value="F:ATP binding"/>
    <property type="evidence" value="ECO:0007669"/>
    <property type="project" value="UniProtKB-KW"/>
</dbReference>
<dbReference type="CDD" id="cd14014">
    <property type="entry name" value="STKc_PknB_like"/>
    <property type="match status" value="1"/>
</dbReference>
<keyword evidence="2" id="KW-0723">Serine/threonine-protein kinase</keyword>
<evidence type="ECO:0000256" key="8">
    <source>
        <dbReference type="ARBA" id="ARBA00047899"/>
    </source>
</evidence>
<dbReference type="InterPro" id="IPR050339">
    <property type="entry name" value="CC_SR_Kinase"/>
</dbReference>
<dbReference type="PANTHER" id="PTHR11042">
    <property type="entry name" value="EUKARYOTIC TRANSLATION INITIATION FACTOR 2-ALPHA KINASE EIF2-ALPHA KINASE -RELATED"/>
    <property type="match status" value="1"/>
</dbReference>
<keyword evidence="6" id="KW-0067">ATP-binding</keyword>
<dbReference type="GO" id="GO:0005634">
    <property type="term" value="C:nucleus"/>
    <property type="evidence" value="ECO:0007669"/>
    <property type="project" value="TreeGrafter"/>
</dbReference>
<keyword evidence="11" id="KW-1133">Transmembrane helix</keyword>
<keyword evidence="11" id="KW-0472">Membrane</keyword>
<proteinExistence type="inferred from homology"/>
<dbReference type="PROSITE" id="PS00108">
    <property type="entry name" value="PROTEIN_KINASE_ST"/>
    <property type="match status" value="1"/>
</dbReference>
<feature type="transmembrane region" description="Helical" evidence="11">
    <location>
        <begin position="637"/>
        <end position="656"/>
    </location>
</feature>
<evidence type="ECO:0000256" key="3">
    <source>
        <dbReference type="ARBA" id="ARBA00022679"/>
    </source>
</evidence>
<dbReference type="FunFam" id="1.10.510.10:FF:000699">
    <property type="entry name" value="Probable serine/threonine-protein kinase iksA"/>
    <property type="match status" value="1"/>
</dbReference>
<dbReference type="Pfam" id="PF00069">
    <property type="entry name" value="Pkinase"/>
    <property type="match status" value="1"/>
</dbReference>
<protein>
    <recommendedName>
        <fullName evidence="1">non-specific serine/threonine protein kinase</fullName>
        <ecNumber evidence="1">2.7.11.1</ecNumber>
    </recommendedName>
</protein>
<dbReference type="InterPro" id="IPR008271">
    <property type="entry name" value="Ser/Thr_kinase_AS"/>
</dbReference>
<dbReference type="Gene3D" id="1.10.510.10">
    <property type="entry name" value="Transferase(Phosphotransferase) domain 1"/>
    <property type="match status" value="1"/>
</dbReference>
<evidence type="ECO:0000256" key="4">
    <source>
        <dbReference type="ARBA" id="ARBA00022741"/>
    </source>
</evidence>
<keyword evidence="5 13" id="KW-0418">Kinase</keyword>
<dbReference type="OrthoDB" id="1405469at2759"/>
<evidence type="ECO:0000256" key="5">
    <source>
        <dbReference type="ARBA" id="ARBA00022777"/>
    </source>
</evidence>
<evidence type="ECO:0000256" key="10">
    <source>
        <dbReference type="SAM" id="MobiDB-lite"/>
    </source>
</evidence>
<dbReference type="EC" id="2.7.11.1" evidence="1"/>
<dbReference type="Proteomes" id="UP000799770">
    <property type="component" value="Unassembled WGS sequence"/>
</dbReference>
<comment type="catalytic activity">
    <reaction evidence="9">
        <text>L-seryl-[protein] + ATP = O-phospho-L-seryl-[protein] + ADP + H(+)</text>
        <dbReference type="Rhea" id="RHEA:17989"/>
        <dbReference type="Rhea" id="RHEA-COMP:9863"/>
        <dbReference type="Rhea" id="RHEA-COMP:11604"/>
        <dbReference type="ChEBI" id="CHEBI:15378"/>
        <dbReference type="ChEBI" id="CHEBI:29999"/>
        <dbReference type="ChEBI" id="CHEBI:30616"/>
        <dbReference type="ChEBI" id="CHEBI:83421"/>
        <dbReference type="ChEBI" id="CHEBI:456216"/>
        <dbReference type="EC" id="2.7.11.1"/>
    </reaction>
</comment>
<dbReference type="InterPro" id="IPR011009">
    <property type="entry name" value="Kinase-like_dom_sf"/>
</dbReference>
<feature type="compositionally biased region" description="Polar residues" evidence="10">
    <location>
        <begin position="533"/>
        <end position="547"/>
    </location>
</feature>
<sequence length="709" mass="79399">MDDRERQRQMSLVPYVPAESREIVLRHGSAVVVYDQRSRQLSLRDASHHNAVEASSCPYCHRPYREPSPPDEHDEHEHVAYPDAEAGFVNPGYFHMLRHSQPGSTETSRPPSPHKQLAPAPISDTQGHFRSPVGAEFVGSTPAPQRHHGISTRAFSPNYFKTFFVEEKELGRGGKGVVLLVRHVLDGVALGQFACKRVPVGDDHEWLEKVLIEVQLLQNLSHQNLVSYRHVWLEDYQISNFGPSVPCAFILQQYCNAGDLHSYILDGAKSTLTNEQMKERLRRRSKGQLDEAQDMHGPRRMQFDQIISFFKDITSGLKHLHANGYIHRDLKPSNCLLHTTGHETRVLVSDFGEVQVANAARRSTGATGTISYCAPEVLQHETPGGPLGNFTTKSDIFSLGMIVYFMCFSRLPYTNADGIDEDHEDLDQLRVEISAWAGFDDERRVRSDLPAKLYRSLKHLLALDPDDRPATEDILAAIKSPALFDELNGFGGPSGLDEFGPRISRADTPSPSPPSTHRKRNSVHYTRPGRSKLSASVDRSPSPSPEFQATREPSPVEGSVILRPRKVDLPPPQAHDTQHSPHLSPRLMLPPPPSHRLRIQRSLHNPTIIGITKIALFCAKVFSLFGPCQPFAADPWVAYPLLCFASLDFLFVGITMHGRHVGFGGLGGSVLLFVLHVAVVAILMRWNRLCLRREVPWTHNDHMGTEHDY</sequence>
<feature type="region of interest" description="Disordered" evidence="10">
    <location>
        <begin position="94"/>
        <end position="150"/>
    </location>
</feature>
<keyword evidence="4" id="KW-0547">Nucleotide-binding</keyword>
<organism evidence="13 14">
    <name type="scientific">Lophiotrema nucula</name>
    <dbReference type="NCBI Taxonomy" id="690887"/>
    <lineage>
        <taxon>Eukaryota</taxon>
        <taxon>Fungi</taxon>
        <taxon>Dikarya</taxon>
        <taxon>Ascomycota</taxon>
        <taxon>Pezizomycotina</taxon>
        <taxon>Dothideomycetes</taxon>
        <taxon>Pleosporomycetidae</taxon>
        <taxon>Pleosporales</taxon>
        <taxon>Lophiotremataceae</taxon>
        <taxon>Lophiotrema</taxon>
    </lineage>
</organism>
<evidence type="ECO:0000256" key="11">
    <source>
        <dbReference type="SAM" id="Phobius"/>
    </source>
</evidence>
<evidence type="ECO:0000313" key="13">
    <source>
        <dbReference type="EMBL" id="KAF2116149.1"/>
    </source>
</evidence>
<evidence type="ECO:0000256" key="2">
    <source>
        <dbReference type="ARBA" id="ARBA00022527"/>
    </source>
</evidence>